<dbReference type="PANTHER" id="PTHR42695">
    <property type="entry name" value="GLUTAMINE AMIDOTRANSFERASE YLR126C-RELATED"/>
    <property type="match status" value="1"/>
</dbReference>
<dbReference type="SUPFAM" id="SSF52317">
    <property type="entry name" value="Class I glutamine amidotransferase-like"/>
    <property type="match status" value="1"/>
</dbReference>
<dbReference type="InterPro" id="IPR017926">
    <property type="entry name" value="GATASE"/>
</dbReference>
<dbReference type="HOGENOM" id="CLU_054974_0_2_6"/>
<dbReference type="InterPro" id="IPR029062">
    <property type="entry name" value="Class_I_gatase-like"/>
</dbReference>
<dbReference type="RefSeq" id="WP_013795444.1">
    <property type="nucleotide sequence ID" value="NC_015559.1"/>
</dbReference>
<dbReference type="STRING" id="491952.Mar181_0918"/>
<evidence type="ECO:0000313" key="2">
    <source>
        <dbReference type="EMBL" id="AEF53968.1"/>
    </source>
</evidence>
<organism evidence="2 3">
    <name type="scientific">Marinomonas posidonica (strain CECT 7376 / NCIMB 14433 / IVIA-Po-181)</name>
    <dbReference type="NCBI Taxonomy" id="491952"/>
    <lineage>
        <taxon>Bacteria</taxon>
        <taxon>Pseudomonadati</taxon>
        <taxon>Pseudomonadota</taxon>
        <taxon>Gammaproteobacteria</taxon>
        <taxon>Oceanospirillales</taxon>
        <taxon>Oceanospirillaceae</taxon>
        <taxon>Marinomonas</taxon>
    </lineage>
</organism>
<dbReference type="Proteomes" id="UP000009230">
    <property type="component" value="Chromosome"/>
</dbReference>
<protein>
    <submittedName>
        <fullName evidence="2">Glutamine amidotransferase class-I</fullName>
    </submittedName>
</protein>
<dbReference type="eggNOG" id="COG0518">
    <property type="taxonomic scope" value="Bacteria"/>
</dbReference>
<reference evidence="2 3" key="1">
    <citation type="journal article" date="2012" name="Stand. Genomic Sci.">
        <title>Complete genome sequence of Marinomonas posidonica type strain (IVIA-Po-181(T)).</title>
        <authorList>
            <person name="Lucas-Elio P."/>
            <person name="Goodwin L."/>
            <person name="Woyke T."/>
            <person name="Pitluck S."/>
            <person name="Nolan M."/>
            <person name="Kyrpides N.C."/>
            <person name="Detter J.C."/>
            <person name="Copeland A."/>
            <person name="Lu M."/>
            <person name="Bruce D."/>
            <person name="Detter C."/>
            <person name="Tapia R."/>
            <person name="Han S."/>
            <person name="Land M.L."/>
            <person name="Ivanova N."/>
            <person name="Mikhailova N."/>
            <person name="Johnston A.W."/>
            <person name="Sanchez-Amat A."/>
        </authorList>
    </citation>
    <scope>NUCLEOTIDE SEQUENCE [LARGE SCALE GENOMIC DNA]</scope>
    <source>
        <strain evidence="3">CECT 7376 / NCIMB 14433 / IVIA-Po-181</strain>
    </source>
</reference>
<dbReference type="GO" id="GO:0005829">
    <property type="term" value="C:cytosol"/>
    <property type="evidence" value="ECO:0007669"/>
    <property type="project" value="TreeGrafter"/>
</dbReference>
<dbReference type="PROSITE" id="PS51273">
    <property type="entry name" value="GATASE_TYPE_1"/>
    <property type="match status" value="1"/>
</dbReference>
<dbReference type="OrthoDB" id="9813383at2"/>
<dbReference type="PANTHER" id="PTHR42695:SF5">
    <property type="entry name" value="GLUTAMINE AMIDOTRANSFERASE YLR126C-RELATED"/>
    <property type="match status" value="1"/>
</dbReference>
<name>F6CSX8_MARPP</name>
<dbReference type="Gene3D" id="3.40.50.880">
    <property type="match status" value="1"/>
</dbReference>
<dbReference type="GO" id="GO:0016740">
    <property type="term" value="F:transferase activity"/>
    <property type="evidence" value="ECO:0007669"/>
    <property type="project" value="UniProtKB-KW"/>
</dbReference>
<gene>
    <name evidence="2" type="ordered locus">Mar181_0918</name>
</gene>
<evidence type="ECO:0000313" key="3">
    <source>
        <dbReference type="Proteomes" id="UP000009230"/>
    </source>
</evidence>
<accession>F6CSX8</accession>
<dbReference type="Pfam" id="PF00117">
    <property type="entry name" value="GATase"/>
    <property type="match status" value="1"/>
</dbReference>
<dbReference type="InterPro" id="IPR044992">
    <property type="entry name" value="ChyE-like"/>
</dbReference>
<dbReference type="EMBL" id="CP002771">
    <property type="protein sequence ID" value="AEF53968.1"/>
    <property type="molecule type" value="Genomic_DNA"/>
</dbReference>
<feature type="domain" description="Glutamine amidotransferase" evidence="1">
    <location>
        <begin position="75"/>
        <end position="192"/>
    </location>
</feature>
<dbReference type="AlphaFoldDB" id="F6CSX8"/>
<sequence length="236" mass="26686">MKIGILAAGITPEPLREHYPTYAQMFTDQIGHIDPQLEFKIFDVRLNEFPADCQVCDAWLVTGSKADAYADEKWILNLCDFIRNIDQQGQVLVGICFGHQIIARALGGKVEKYSGGWGVGVHHYQLAEQVTIPQLSDTKDIAICAFHQDQVIEKPSKMQTFLSSEFCPYAGLIYQDRILTFQGHPEFSKTYESDLIKLYEKTTLPPEVVTKAHQSLAKDDIQNQALMTWITQFLTA</sequence>
<evidence type="ECO:0000259" key="1">
    <source>
        <dbReference type="Pfam" id="PF00117"/>
    </source>
</evidence>
<proteinExistence type="predicted"/>
<dbReference type="CDD" id="cd01741">
    <property type="entry name" value="GATase1_1"/>
    <property type="match status" value="1"/>
</dbReference>
<keyword evidence="2" id="KW-0315">Glutamine amidotransferase</keyword>
<keyword evidence="3" id="KW-1185">Reference proteome</keyword>
<dbReference type="KEGG" id="mpc:Mar181_0918"/>